<dbReference type="Pfam" id="PF01476">
    <property type="entry name" value="LysM"/>
    <property type="match status" value="3"/>
</dbReference>
<comment type="caution">
    <text evidence="3">The sequence shown here is derived from an EMBL/GenBank/DDBJ whole genome shotgun (WGS) entry which is preliminary data.</text>
</comment>
<proteinExistence type="predicted"/>
<feature type="domain" description="LysM" evidence="2">
    <location>
        <begin position="214"/>
        <end position="257"/>
    </location>
</feature>
<dbReference type="SUPFAM" id="SSF54106">
    <property type="entry name" value="LysM domain"/>
    <property type="match status" value="3"/>
</dbReference>
<feature type="compositionally biased region" description="Polar residues" evidence="1">
    <location>
        <begin position="368"/>
        <end position="387"/>
    </location>
</feature>
<feature type="compositionally biased region" description="Low complexity" evidence="1">
    <location>
        <begin position="260"/>
        <end position="288"/>
    </location>
</feature>
<dbReference type="Proteomes" id="UP001243717">
    <property type="component" value="Unassembled WGS sequence"/>
</dbReference>
<dbReference type="Gene3D" id="3.10.350.10">
    <property type="entry name" value="LysM domain"/>
    <property type="match status" value="3"/>
</dbReference>
<evidence type="ECO:0000313" key="4">
    <source>
        <dbReference type="Proteomes" id="UP001243717"/>
    </source>
</evidence>
<evidence type="ECO:0000259" key="2">
    <source>
        <dbReference type="PROSITE" id="PS51782"/>
    </source>
</evidence>
<feature type="domain" description="LysM" evidence="2">
    <location>
        <begin position="143"/>
        <end position="187"/>
    </location>
</feature>
<sequence>MKVTKVFGCVLGLHFGVIAVLLVQPGCRTKQPPTQTYTQGATQVGRSETLVGAPERTLAYSQGPTIKTSVAGASRLSEGLIEAKRIESGESASLDAAFNAGFDGDGYAPANSGNEFGEFDDIAPIAPLSTGGQTVQVAGDSFESYTVKKGDNLWTIAKRYNVSLNELYAANGLNKNSVLKIGQQLQIPVEGGTATVNTVSADSYQPSSFNQGSTNYTVKRGDSLSKIASQHGTTVRAIKAANGMTSDLIRVGDTLVLPVAGSGSSSSGSSSSGSAARTPAPTSPVTSANTVSSSGTRTHTVKSGEFPATIARKYGMTAGELLALNGITDPRKLQVGQVLQVSGSGSAANVDSRTETVVSPTAAPVTRQPATPTITPSASASPGNTTTGPVEITVIEADPLVEGEVSEIEADEMFDGAVEIPVIRLEE</sequence>
<dbReference type="PANTHER" id="PTHR33734:SF22">
    <property type="entry name" value="MEMBRANE-BOUND LYTIC MUREIN TRANSGLYCOSYLASE D"/>
    <property type="match status" value="1"/>
</dbReference>
<keyword evidence="4" id="KW-1185">Reference proteome</keyword>
<dbReference type="CDD" id="cd00118">
    <property type="entry name" value="LysM"/>
    <property type="match status" value="3"/>
</dbReference>
<gene>
    <name evidence="3" type="ORF">QEH59_14320</name>
</gene>
<reference evidence="3 4" key="1">
    <citation type="submission" date="2023-04" db="EMBL/GenBank/DDBJ databases">
        <title>A novel bacteria isolated from coastal sediment.</title>
        <authorList>
            <person name="Liu X.-J."/>
            <person name="Du Z.-J."/>
        </authorList>
    </citation>
    <scope>NUCLEOTIDE SEQUENCE [LARGE SCALE GENOMIC DNA]</scope>
    <source>
        <strain evidence="3 4">SDUM461004</strain>
    </source>
</reference>
<name>A0ABU1ALD8_9BACT</name>
<feature type="compositionally biased region" description="Polar residues" evidence="1">
    <location>
        <begin position="289"/>
        <end position="298"/>
    </location>
</feature>
<dbReference type="RefSeq" id="WP_308986055.1">
    <property type="nucleotide sequence ID" value="NZ_JARXIC010000027.1"/>
</dbReference>
<feature type="region of interest" description="Disordered" evidence="1">
    <location>
        <begin position="260"/>
        <end position="304"/>
    </location>
</feature>
<feature type="domain" description="LysM" evidence="2">
    <location>
        <begin position="297"/>
        <end position="341"/>
    </location>
</feature>
<evidence type="ECO:0000256" key="1">
    <source>
        <dbReference type="SAM" id="MobiDB-lite"/>
    </source>
</evidence>
<dbReference type="InterPro" id="IPR036779">
    <property type="entry name" value="LysM_dom_sf"/>
</dbReference>
<dbReference type="PANTHER" id="PTHR33734">
    <property type="entry name" value="LYSM DOMAIN-CONTAINING GPI-ANCHORED PROTEIN 2"/>
    <property type="match status" value="1"/>
</dbReference>
<feature type="compositionally biased region" description="Polar residues" evidence="1">
    <location>
        <begin position="350"/>
        <end position="359"/>
    </location>
</feature>
<dbReference type="SMART" id="SM00257">
    <property type="entry name" value="LysM"/>
    <property type="match status" value="3"/>
</dbReference>
<dbReference type="EMBL" id="JARXIC010000027">
    <property type="protein sequence ID" value="MDQ8195605.1"/>
    <property type="molecule type" value="Genomic_DNA"/>
</dbReference>
<accession>A0ABU1ALD8</accession>
<protein>
    <submittedName>
        <fullName evidence="3">LysM peptidoglycan-binding domain-containing protein</fullName>
    </submittedName>
</protein>
<feature type="region of interest" description="Disordered" evidence="1">
    <location>
        <begin position="350"/>
        <end position="387"/>
    </location>
</feature>
<evidence type="ECO:0000313" key="3">
    <source>
        <dbReference type="EMBL" id="MDQ8195605.1"/>
    </source>
</evidence>
<dbReference type="InterPro" id="IPR018392">
    <property type="entry name" value="LysM"/>
</dbReference>
<organism evidence="3 4">
    <name type="scientific">Thalassobacterium sedimentorum</name>
    <dbReference type="NCBI Taxonomy" id="3041258"/>
    <lineage>
        <taxon>Bacteria</taxon>
        <taxon>Pseudomonadati</taxon>
        <taxon>Verrucomicrobiota</taxon>
        <taxon>Opitutia</taxon>
        <taxon>Puniceicoccales</taxon>
        <taxon>Coraliomargaritaceae</taxon>
        <taxon>Thalassobacterium</taxon>
    </lineage>
</organism>
<dbReference type="PROSITE" id="PS51782">
    <property type="entry name" value="LYSM"/>
    <property type="match status" value="3"/>
</dbReference>